<feature type="domain" description="GGDEF" evidence="9">
    <location>
        <begin position="386"/>
        <end position="518"/>
    </location>
</feature>
<dbReference type="GO" id="GO:0043709">
    <property type="term" value="P:cell adhesion involved in single-species biofilm formation"/>
    <property type="evidence" value="ECO:0007669"/>
    <property type="project" value="TreeGrafter"/>
</dbReference>
<evidence type="ECO:0000256" key="1">
    <source>
        <dbReference type="ARBA" id="ARBA00004141"/>
    </source>
</evidence>
<dbReference type="InterPro" id="IPR000160">
    <property type="entry name" value="GGDEF_dom"/>
</dbReference>
<evidence type="ECO:0000256" key="6">
    <source>
        <dbReference type="ARBA" id="ARBA00034247"/>
    </source>
</evidence>
<keyword evidence="11" id="KW-1185">Reference proteome</keyword>
<sequence>MASDQKALSPNTPNSPAVRLTVRYVFALTVVALLVTGGHLFMRQALEAAESDSRVINLAGRQRMLSQRMVKDLAALALEPRVAGSVWARLDGDLTAWVRTHAGLLEGDAGLGLPPAKDASIRQMLVALDPDVQELQAQISTTLMTRVLPDQTLLRAAIDVSNRFVERMDALVFEWDALSKRQIERLKQVAQVSWLLALLTLVAEAVFIFRPFARWLADSEASLRSQQHVLAENALLLEQTGELAGVGGWELALDRRAFVPAPQAAKLLGLSAGCEMPLADLVRMVVADARPVLERSIDKAIADGGAWDVELPLVNVAGREMWLRVVGRAVREQGRTVRVFGALQDVTNMRSLAYQASTDALTGLPNRRHFLARLTDELARVQRMKRHAALLMLDLDHFKQINDRYGHAAGDLVLQRVAVALHDVVRATDVAGRIGGEEFAVLMPESALDQARQLAERIRAAVQALNIVYGEVNLGVTVSIGLVELDASSTADQALSLADKALYSAKAHGRNRVEAALSADH</sequence>
<comment type="subcellular location">
    <subcellularLocation>
        <location evidence="1">Membrane</location>
        <topology evidence="1">Multi-pass membrane protein</topology>
    </subcellularLocation>
</comment>
<feature type="domain" description="PAC" evidence="8">
    <location>
        <begin position="307"/>
        <end position="358"/>
    </location>
</feature>
<dbReference type="PROSITE" id="PS50887">
    <property type="entry name" value="GGDEF"/>
    <property type="match status" value="1"/>
</dbReference>
<dbReference type="InterPro" id="IPR029787">
    <property type="entry name" value="Nucleotide_cyclase"/>
</dbReference>
<dbReference type="RefSeq" id="WP_110527905.1">
    <property type="nucleotide sequence ID" value="NZ_QKOE01000017.1"/>
</dbReference>
<dbReference type="SMART" id="SM00267">
    <property type="entry name" value="GGDEF"/>
    <property type="match status" value="1"/>
</dbReference>
<feature type="transmembrane region" description="Helical" evidence="7">
    <location>
        <begin position="189"/>
        <end position="209"/>
    </location>
</feature>
<evidence type="ECO:0000313" key="10">
    <source>
        <dbReference type="EMBL" id="PZA15108.1"/>
    </source>
</evidence>
<reference evidence="10 11" key="1">
    <citation type="submission" date="2018-06" db="EMBL/GenBank/DDBJ databases">
        <title>Azoarcus communis strain SWub3 genome.</title>
        <authorList>
            <person name="Zorraquino Salvo V."/>
            <person name="Toubiana D."/>
            <person name="Blumwald E."/>
        </authorList>
    </citation>
    <scope>NUCLEOTIDE SEQUENCE [LARGE SCALE GENOMIC DNA]</scope>
    <source>
        <strain evidence="10 11">SWub3</strain>
    </source>
</reference>
<dbReference type="FunFam" id="3.30.70.270:FF:000001">
    <property type="entry name" value="Diguanylate cyclase domain protein"/>
    <property type="match status" value="1"/>
</dbReference>
<dbReference type="EC" id="2.7.7.65" evidence="2"/>
<dbReference type="SUPFAM" id="SSF55785">
    <property type="entry name" value="PYP-like sensor domain (PAS domain)"/>
    <property type="match status" value="1"/>
</dbReference>
<organism evidence="10 11">
    <name type="scientific">Parazoarcus communis SWub3 = DSM 12120</name>
    <dbReference type="NCBI Taxonomy" id="1121029"/>
    <lineage>
        <taxon>Bacteria</taxon>
        <taxon>Pseudomonadati</taxon>
        <taxon>Pseudomonadota</taxon>
        <taxon>Betaproteobacteria</taxon>
        <taxon>Rhodocyclales</taxon>
        <taxon>Zoogloeaceae</taxon>
        <taxon>Parazoarcus</taxon>
    </lineage>
</organism>
<dbReference type="InterPro" id="IPR029095">
    <property type="entry name" value="NarX-like_N"/>
</dbReference>
<dbReference type="GO" id="GO:0052621">
    <property type="term" value="F:diguanylate cyclase activity"/>
    <property type="evidence" value="ECO:0007669"/>
    <property type="project" value="UniProtKB-EC"/>
</dbReference>
<dbReference type="Gene3D" id="3.30.450.20">
    <property type="entry name" value="PAS domain"/>
    <property type="match status" value="1"/>
</dbReference>
<dbReference type="NCBIfam" id="TIGR00254">
    <property type="entry name" value="GGDEF"/>
    <property type="match status" value="1"/>
</dbReference>
<evidence type="ECO:0000259" key="8">
    <source>
        <dbReference type="PROSITE" id="PS50113"/>
    </source>
</evidence>
<evidence type="ECO:0000259" key="9">
    <source>
        <dbReference type="PROSITE" id="PS50887"/>
    </source>
</evidence>
<dbReference type="AlphaFoldDB" id="A0A323V4L0"/>
<dbReference type="PANTHER" id="PTHR45138:SF9">
    <property type="entry name" value="DIGUANYLATE CYCLASE DGCM-RELATED"/>
    <property type="match status" value="1"/>
</dbReference>
<evidence type="ECO:0000256" key="7">
    <source>
        <dbReference type="SAM" id="Phobius"/>
    </source>
</evidence>
<proteinExistence type="predicted"/>
<dbReference type="Pfam" id="PF13675">
    <property type="entry name" value="PilJ"/>
    <property type="match status" value="1"/>
</dbReference>
<evidence type="ECO:0000313" key="11">
    <source>
        <dbReference type="Proteomes" id="UP000248259"/>
    </source>
</evidence>
<accession>A0A323V4L0</accession>
<protein>
    <recommendedName>
        <fullName evidence="2">diguanylate cyclase</fullName>
        <ecNumber evidence="2">2.7.7.65</ecNumber>
    </recommendedName>
</protein>
<name>A0A323V4L0_9RHOO</name>
<dbReference type="Proteomes" id="UP000248259">
    <property type="component" value="Unassembled WGS sequence"/>
</dbReference>
<comment type="caution">
    <text evidence="10">The sequence shown here is derived from an EMBL/GenBank/DDBJ whole genome shotgun (WGS) entry which is preliminary data.</text>
</comment>
<dbReference type="InterPro" id="IPR000700">
    <property type="entry name" value="PAS-assoc_C"/>
</dbReference>
<dbReference type="EMBL" id="QKOE01000017">
    <property type="protein sequence ID" value="PZA15108.1"/>
    <property type="molecule type" value="Genomic_DNA"/>
</dbReference>
<feature type="transmembrane region" description="Helical" evidence="7">
    <location>
        <begin position="20"/>
        <end position="41"/>
    </location>
</feature>
<keyword evidence="4 7" id="KW-1133">Transmembrane helix</keyword>
<gene>
    <name evidence="10" type="ORF">DNK49_18260</name>
</gene>
<dbReference type="InterPro" id="IPR043128">
    <property type="entry name" value="Rev_trsase/Diguanyl_cyclase"/>
</dbReference>
<dbReference type="PANTHER" id="PTHR45138">
    <property type="entry name" value="REGULATORY COMPONENTS OF SENSORY TRANSDUCTION SYSTEM"/>
    <property type="match status" value="1"/>
</dbReference>
<dbReference type="Pfam" id="PF00990">
    <property type="entry name" value="GGDEF"/>
    <property type="match status" value="1"/>
</dbReference>
<dbReference type="GO" id="GO:1902201">
    <property type="term" value="P:negative regulation of bacterial-type flagellum-dependent cell motility"/>
    <property type="evidence" value="ECO:0007669"/>
    <property type="project" value="TreeGrafter"/>
</dbReference>
<evidence type="ECO:0000256" key="3">
    <source>
        <dbReference type="ARBA" id="ARBA00022692"/>
    </source>
</evidence>
<dbReference type="Gene3D" id="3.30.70.270">
    <property type="match status" value="1"/>
</dbReference>
<comment type="catalytic activity">
    <reaction evidence="6">
        <text>2 GTP = 3',3'-c-di-GMP + 2 diphosphate</text>
        <dbReference type="Rhea" id="RHEA:24898"/>
        <dbReference type="ChEBI" id="CHEBI:33019"/>
        <dbReference type="ChEBI" id="CHEBI:37565"/>
        <dbReference type="ChEBI" id="CHEBI:58805"/>
        <dbReference type="EC" id="2.7.7.65"/>
    </reaction>
</comment>
<dbReference type="SUPFAM" id="SSF55073">
    <property type="entry name" value="Nucleotide cyclase"/>
    <property type="match status" value="1"/>
</dbReference>
<keyword evidence="5 7" id="KW-0472">Membrane</keyword>
<dbReference type="GO" id="GO:0005886">
    <property type="term" value="C:plasma membrane"/>
    <property type="evidence" value="ECO:0007669"/>
    <property type="project" value="TreeGrafter"/>
</dbReference>
<evidence type="ECO:0000256" key="2">
    <source>
        <dbReference type="ARBA" id="ARBA00012528"/>
    </source>
</evidence>
<dbReference type="InterPro" id="IPR050469">
    <property type="entry name" value="Diguanylate_Cyclase"/>
</dbReference>
<keyword evidence="3 7" id="KW-0812">Transmembrane</keyword>
<dbReference type="CDD" id="cd01949">
    <property type="entry name" value="GGDEF"/>
    <property type="match status" value="1"/>
</dbReference>
<evidence type="ECO:0000256" key="4">
    <source>
        <dbReference type="ARBA" id="ARBA00022989"/>
    </source>
</evidence>
<dbReference type="OrthoDB" id="9813903at2"/>
<dbReference type="PROSITE" id="PS50113">
    <property type="entry name" value="PAC"/>
    <property type="match status" value="1"/>
</dbReference>
<evidence type="ECO:0000256" key="5">
    <source>
        <dbReference type="ARBA" id="ARBA00023136"/>
    </source>
</evidence>
<dbReference type="InterPro" id="IPR035965">
    <property type="entry name" value="PAS-like_dom_sf"/>
</dbReference>